<evidence type="ECO:0000259" key="2">
    <source>
        <dbReference type="Pfam" id="PF01266"/>
    </source>
</evidence>
<proteinExistence type="predicted"/>
<dbReference type="OrthoDB" id="502939at2"/>
<comment type="caution">
    <text evidence="3">The sequence shown here is derived from an EMBL/GenBank/DDBJ whole genome shotgun (WGS) entry which is preliminary data.</text>
</comment>
<evidence type="ECO:0000313" key="3">
    <source>
        <dbReference type="EMBL" id="RUS99626.1"/>
    </source>
</evidence>
<dbReference type="PANTHER" id="PTHR13847">
    <property type="entry name" value="SARCOSINE DEHYDROGENASE-RELATED"/>
    <property type="match status" value="1"/>
</dbReference>
<dbReference type="SUPFAM" id="SSF51905">
    <property type="entry name" value="FAD/NAD(P)-binding domain"/>
    <property type="match status" value="1"/>
</dbReference>
<dbReference type="PANTHER" id="PTHR13847:SF287">
    <property type="entry name" value="FAD-DEPENDENT OXIDOREDUCTASE DOMAIN-CONTAINING PROTEIN 1"/>
    <property type="match status" value="1"/>
</dbReference>
<dbReference type="Gene3D" id="3.30.9.10">
    <property type="entry name" value="D-Amino Acid Oxidase, subunit A, domain 2"/>
    <property type="match status" value="1"/>
</dbReference>
<accession>A0A3S1IMV8</accession>
<dbReference type="Gene3D" id="3.50.50.60">
    <property type="entry name" value="FAD/NAD(P)-binding domain"/>
    <property type="match status" value="1"/>
</dbReference>
<evidence type="ECO:0000256" key="1">
    <source>
        <dbReference type="ARBA" id="ARBA00023002"/>
    </source>
</evidence>
<reference evidence="3 4" key="1">
    <citation type="journal article" date="2019" name="Genome Biol. Evol.">
        <title>Day and night: Metabolic profiles and evolutionary relationships of six axenic non-marine cyanobacteria.</title>
        <authorList>
            <person name="Will S.E."/>
            <person name="Henke P."/>
            <person name="Boedeker C."/>
            <person name="Huang S."/>
            <person name="Brinkmann H."/>
            <person name="Rohde M."/>
            <person name="Jarek M."/>
            <person name="Friedl T."/>
            <person name="Seufert S."/>
            <person name="Schumacher M."/>
            <person name="Overmann J."/>
            <person name="Neumann-Schaal M."/>
            <person name="Petersen J."/>
        </authorList>
    </citation>
    <scope>NUCLEOTIDE SEQUENCE [LARGE SCALE GENOMIC DNA]</scope>
    <source>
        <strain evidence="3 4">SAG 1403-4b</strain>
    </source>
</reference>
<dbReference type="InterPro" id="IPR036188">
    <property type="entry name" value="FAD/NAD-bd_sf"/>
</dbReference>
<gene>
    <name evidence="3" type="ORF">DSM107003_02100</name>
</gene>
<feature type="domain" description="FAD dependent oxidoreductase" evidence="2">
    <location>
        <begin position="5"/>
        <end position="366"/>
    </location>
</feature>
<organism evidence="3 4">
    <name type="scientific">Trichormus variabilis SAG 1403-4b</name>
    <dbReference type="NCBI Taxonomy" id="447716"/>
    <lineage>
        <taxon>Bacteria</taxon>
        <taxon>Bacillati</taxon>
        <taxon>Cyanobacteriota</taxon>
        <taxon>Cyanophyceae</taxon>
        <taxon>Nostocales</taxon>
        <taxon>Nostocaceae</taxon>
        <taxon>Trichormus</taxon>
    </lineage>
</organism>
<dbReference type="GO" id="GO:0016491">
    <property type="term" value="F:oxidoreductase activity"/>
    <property type="evidence" value="ECO:0007669"/>
    <property type="project" value="UniProtKB-KW"/>
</dbReference>
<dbReference type="Proteomes" id="UP000276103">
    <property type="component" value="Unassembled WGS sequence"/>
</dbReference>
<evidence type="ECO:0000313" key="4">
    <source>
        <dbReference type="Proteomes" id="UP000276103"/>
    </source>
</evidence>
<dbReference type="GO" id="GO:0005737">
    <property type="term" value="C:cytoplasm"/>
    <property type="evidence" value="ECO:0007669"/>
    <property type="project" value="TreeGrafter"/>
</dbReference>
<dbReference type="AlphaFoldDB" id="A0A3S1IMV8"/>
<protein>
    <recommendedName>
        <fullName evidence="2">FAD dependent oxidoreductase domain-containing protein</fullName>
    </recommendedName>
</protein>
<dbReference type="Pfam" id="PF01266">
    <property type="entry name" value="DAO"/>
    <property type="match status" value="1"/>
</dbReference>
<dbReference type="EMBL" id="RSCM01000001">
    <property type="protein sequence ID" value="RUS99626.1"/>
    <property type="molecule type" value="Genomic_DNA"/>
</dbReference>
<keyword evidence="1" id="KW-0560">Oxidoreductase</keyword>
<dbReference type="RefSeq" id="WP_127051816.1">
    <property type="nucleotide sequence ID" value="NZ_RSCM01000001.1"/>
</dbReference>
<name>A0A3S1IMV8_ANAVA</name>
<sequence>MKTYDWIVVGAGITGAALAYELAKTGFSVLLLEQQTTPQNATRYSYGGISYWAATTPITRQLYQESIARHRILSQELDADTQFHELDLLLTIATNANPEATARSYAQVAIPPRLLSIQEACELEPLLNKDAISGGLTVKHGHIHPEKTAQAYIQAMLRLGGEMEISQVLGFLTTNTGKFTGVKTTTGIFHSANIAICAGGISRKLLKSSGISIKLYFSHAEIMEIPPIELRLNTLVMPANVQRFQLDTESTQVDELWDEVGNEILPPILDAGAVQFLDGSLRLGQISRVLTDPHAQVNSEASEKWLRTSITQILPALGNLPGIWHHCLVAFSKDKLPLIGAIPEFEGIHIFSGFSSPLVLVLPLAERFAKFVSGQEDDIISQLSPTRWN</sequence>
<dbReference type="InterPro" id="IPR006076">
    <property type="entry name" value="FAD-dep_OxRdtase"/>
</dbReference>
<keyword evidence="4" id="KW-1185">Reference proteome</keyword>